<comment type="caution">
    <text evidence="1">The sequence shown here is derived from an EMBL/GenBank/DDBJ whole genome shotgun (WGS) entry which is preliminary data.</text>
</comment>
<reference evidence="1 2" key="1">
    <citation type="submission" date="2018-10" db="EMBL/GenBank/DDBJ databases">
        <title>Lactobacillus sp. R7 and Lactobacillus sp. R19 isolated from fermented mustard green product of Taiwan.</title>
        <authorList>
            <person name="Lin S.-T."/>
        </authorList>
    </citation>
    <scope>NUCLEOTIDE SEQUENCE [LARGE SCALE GENOMIC DNA]</scope>
    <source>
        <strain evidence="1 2">BCRC 81127</strain>
    </source>
</reference>
<dbReference type="AlphaFoldDB" id="A0A4Z0JGF2"/>
<dbReference type="OrthoDB" id="9920968at2"/>
<sequence length="292" mass="34253">MKFTQSSECKVLYNYPESILKGTVEVLGHFELFQQWNEDNISQFLIILGNTSEFGDNPEADGALLTVYNAVKAYFNYLVTENELNMSREDLQYLLENFEKDNELYVFPKFSSLEEESKEWSWQVAYEIDQTIDKWINGYIKASKHPERIEQAEIFDYMRNLSKQIYDRNRLTPNNWNHEAIEAAIVINGTQLPMKKDYYLARNKEVASLLGYVVDQHWMKGNQAAIINQSLKASVETASKVLRYFDESEPEETYANKYRNFTITDESFVLRLLYEVDKFAGVDEDMNDLLLF</sequence>
<dbReference type="RefSeq" id="WP_135374101.1">
    <property type="nucleotide sequence ID" value="NZ_RKLY01000032.1"/>
</dbReference>
<protein>
    <submittedName>
        <fullName evidence="1">Uncharacterized protein</fullName>
    </submittedName>
</protein>
<name>A0A4Z0JGF2_9LACO</name>
<evidence type="ECO:0000313" key="1">
    <source>
        <dbReference type="EMBL" id="TGD21780.1"/>
    </source>
</evidence>
<evidence type="ECO:0000313" key="2">
    <source>
        <dbReference type="Proteomes" id="UP000298021"/>
    </source>
</evidence>
<gene>
    <name evidence="1" type="ORF">EGT49_10550</name>
</gene>
<organism evidence="1 2">
    <name type="scientific">Companilactobacillus suantsaicola</name>
    <dbReference type="NCBI Taxonomy" id="2487723"/>
    <lineage>
        <taxon>Bacteria</taxon>
        <taxon>Bacillati</taxon>
        <taxon>Bacillota</taxon>
        <taxon>Bacilli</taxon>
        <taxon>Lactobacillales</taxon>
        <taxon>Lactobacillaceae</taxon>
        <taxon>Companilactobacillus</taxon>
    </lineage>
</organism>
<dbReference type="EMBL" id="RKLY01000032">
    <property type="protein sequence ID" value="TGD21780.1"/>
    <property type="molecule type" value="Genomic_DNA"/>
</dbReference>
<dbReference type="Proteomes" id="UP000298021">
    <property type="component" value="Unassembled WGS sequence"/>
</dbReference>
<accession>A0A4Z0JGF2</accession>
<keyword evidence="2" id="KW-1185">Reference proteome</keyword>
<proteinExistence type="predicted"/>